<evidence type="ECO:0000256" key="8">
    <source>
        <dbReference type="PROSITE-ProRule" id="PRU00169"/>
    </source>
</evidence>
<dbReference type="PANTHER" id="PTHR48111:SF39">
    <property type="entry name" value="TRANSCRIPTIONAL REGULATORY PROTEIN CPXR"/>
    <property type="match status" value="1"/>
</dbReference>
<dbReference type="InterPro" id="IPR001867">
    <property type="entry name" value="OmpR/PhoB-type_DNA-bd"/>
</dbReference>
<comment type="caution">
    <text evidence="12">The sequence shown here is derived from an EMBL/GenBank/DDBJ whole genome shotgun (WGS) entry which is preliminary data.</text>
</comment>
<dbReference type="EMBL" id="QNTU01000003">
    <property type="protein sequence ID" value="RBI68183.1"/>
    <property type="molecule type" value="Genomic_DNA"/>
</dbReference>
<reference evidence="13" key="1">
    <citation type="submission" date="2018-06" db="EMBL/GenBank/DDBJ databases">
        <title>Whole genome sequencing of four bacterial strains from South Shetland trench revealing bio-synthetic gene clusters.</title>
        <authorList>
            <person name="Abdel-Mageed W.M."/>
            <person name="Lehri B."/>
            <person name="Jarmusch S."/>
            <person name="Miranda K."/>
            <person name="Goodfellow M."/>
            <person name="Jaspars M."/>
            <person name="Karlyshev A.V."/>
        </authorList>
    </citation>
    <scope>NUCLEOTIDE SEQUENCE [LARGE SCALE GENOMIC DNA]</scope>
    <source>
        <strain evidence="13">SST4</strain>
    </source>
</reference>
<dbReference type="OrthoDB" id="9802426at2"/>
<dbReference type="InterPro" id="IPR011006">
    <property type="entry name" value="CheY-like_superfamily"/>
</dbReference>
<keyword evidence="3 8" id="KW-0597">Phosphoprotein</keyword>
<keyword evidence="5" id="KW-0805">Transcription regulation</keyword>
<evidence type="ECO:0000256" key="4">
    <source>
        <dbReference type="ARBA" id="ARBA00023012"/>
    </source>
</evidence>
<keyword evidence="7" id="KW-0804">Transcription</keyword>
<evidence type="ECO:0000313" key="13">
    <source>
        <dbReference type="Proteomes" id="UP000252204"/>
    </source>
</evidence>
<dbReference type="InterPro" id="IPR036388">
    <property type="entry name" value="WH-like_DNA-bd_sf"/>
</dbReference>
<evidence type="ECO:0000313" key="12">
    <source>
        <dbReference type="EMBL" id="RBI68183.1"/>
    </source>
</evidence>
<dbReference type="PROSITE" id="PS50110">
    <property type="entry name" value="RESPONSE_REGULATORY"/>
    <property type="match status" value="1"/>
</dbReference>
<evidence type="ECO:0000256" key="6">
    <source>
        <dbReference type="ARBA" id="ARBA00023125"/>
    </source>
</evidence>
<dbReference type="CDD" id="cd00383">
    <property type="entry name" value="trans_reg_C"/>
    <property type="match status" value="1"/>
</dbReference>
<dbReference type="SMART" id="SM00448">
    <property type="entry name" value="REC"/>
    <property type="match status" value="1"/>
</dbReference>
<dbReference type="PROSITE" id="PS51755">
    <property type="entry name" value="OMPR_PHOB"/>
    <property type="match status" value="1"/>
</dbReference>
<dbReference type="GO" id="GO:0006355">
    <property type="term" value="P:regulation of DNA-templated transcription"/>
    <property type="evidence" value="ECO:0007669"/>
    <property type="project" value="InterPro"/>
</dbReference>
<evidence type="ECO:0000256" key="2">
    <source>
        <dbReference type="ARBA" id="ARBA00022490"/>
    </source>
</evidence>
<keyword evidence="2" id="KW-0963">Cytoplasm</keyword>
<evidence type="ECO:0000259" key="10">
    <source>
        <dbReference type="PROSITE" id="PS50110"/>
    </source>
</evidence>
<dbReference type="InterPro" id="IPR039420">
    <property type="entry name" value="WalR-like"/>
</dbReference>
<keyword evidence="4" id="KW-0902">Two-component regulatory system</keyword>
<evidence type="ECO:0000259" key="11">
    <source>
        <dbReference type="PROSITE" id="PS51755"/>
    </source>
</evidence>
<comment type="subcellular location">
    <subcellularLocation>
        <location evidence="1">Cytoplasm</location>
    </subcellularLocation>
</comment>
<dbReference type="Pfam" id="PF00072">
    <property type="entry name" value="Response_reg"/>
    <property type="match status" value="1"/>
</dbReference>
<dbReference type="Gene3D" id="3.40.50.2300">
    <property type="match status" value="1"/>
</dbReference>
<evidence type="ECO:0000256" key="1">
    <source>
        <dbReference type="ARBA" id="ARBA00004496"/>
    </source>
</evidence>
<accession>A0A365TQI6</accession>
<name>A0A365TQI6_9GAMM</name>
<keyword evidence="13" id="KW-1185">Reference proteome</keyword>
<evidence type="ECO:0000256" key="9">
    <source>
        <dbReference type="PROSITE-ProRule" id="PRU01091"/>
    </source>
</evidence>
<dbReference type="AlphaFoldDB" id="A0A365TQI6"/>
<protein>
    <submittedName>
        <fullName evidence="12">DNA-binding response regulator</fullName>
    </submittedName>
</protein>
<dbReference type="Pfam" id="PF00486">
    <property type="entry name" value="Trans_reg_C"/>
    <property type="match status" value="1"/>
</dbReference>
<evidence type="ECO:0000256" key="3">
    <source>
        <dbReference type="ARBA" id="ARBA00022553"/>
    </source>
</evidence>
<evidence type="ECO:0000256" key="7">
    <source>
        <dbReference type="ARBA" id="ARBA00023163"/>
    </source>
</evidence>
<dbReference type="GO" id="GO:0032993">
    <property type="term" value="C:protein-DNA complex"/>
    <property type="evidence" value="ECO:0007669"/>
    <property type="project" value="TreeGrafter"/>
</dbReference>
<dbReference type="SUPFAM" id="SSF52172">
    <property type="entry name" value="CheY-like"/>
    <property type="match status" value="1"/>
</dbReference>
<feature type="domain" description="OmpR/PhoB-type" evidence="11">
    <location>
        <begin position="131"/>
        <end position="229"/>
    </location>
</feature>
<feature type="DNA-binding region" description="OmpR/PhoB-type" evidence="9">
    <location>
        <begin position="131"/>
        <end position="229"/>
    </location>
</feature>
<feature type="modified residue" description="4-aspartylphosphate" evidence="8">
    <location>
        <position position="56"/>
    </location>
</feature>
<dbReference type="GO" id="GO:0000156">
    <property type="term" value="F:phosphorelay response regulator activity"/>
    <property type="evidence" value="ECO:0007669"/>
    <property type="project" value="TreeGrafter"/>
</dbReference>
<dbReference type="PANTHER" id="PTHR48111">
    <property type="entry name" value="REGULATOR OF RPOS"/>
    <property type="match status" value="1"/>
</dbReference>
<dbReference type="InterPro" id="IPR001789">
    <property type="entry name" value="Sig_transdc_resp-reg_receiver"/>
</dbReference>
<dbReference type="SMART" id="SM00862">
    <property type="entry name" value="Trans_reg_C"/>
    <property type="match status" value="1"/>
</dbReference>
<dbReference type="Gene3D" id="6.10.250.690">
    <property type="match status" value="1"/>
</dbReference>
<gene>
    <name evidence="12" type="ORF">DQ400_07360</name>
</gene>
<sequence>MTTTSMHLLLIDDDPVLGEQLTSLLSQQGYRLTHCIDAESGLLRAQAGDIHLLLLDVRLPGMSGLELLATLRQQGALPVLMLSACGAEEERIRGLQNGADDYLAKPFNPIELILRIEALLRRTIQQPVTQPQRLTLGALSLNQATAEINVAGSGVELTPLQFRLLWLLAQHRGQTLSKSYLYHRLFQREYSSYDRSLDMHVSRIRRKLSSAGFDAHRLQTQHGKGYCLQ</sequence>
<keyword evidence="6 9" id="KW-0238">DNA-binding</keyword>
<dbReference type="Proteomes" id="UP000252204">
    <property type="component" value="Unassembled WGS sequence"/>
</dbReference>
<dbReference type="GO" id="GO:0000976">
    <property type="term" value="F:transcription cis-regulatory region binding"/>
    <property type="evidence" value="ECO:0007669"/>
    <property type="project" value="TreeGrafter"/>
</dbReference>
<evidence type="ECO:0000256" key="5">
    <source>
        <dbReference type="ARBA" id="ARBA00023015"/>
    </source>
</evidence>
<dbReference type="GO" id="GO:0005829">
    <property type="term" value="C:cytosol"/>
    <property type="evidence" value="ECO:0007669"/>
    <property type="project" value="TreeGrafter"/>
</dbReference>
<organism evidence="12 13">
    <name type="scientific">Vreelandella sulfidaeris</name>
    <dbReference type="NCBI Taxonomy" id="115553"/>
    <lineage>
        <taxon>Bacteria</taxon>
        <taxon>Pseudomonadati</taxon>
        <taxon>Pseudomonadota</taxon>
        <taxon>Gammaproteobacteria</taxon>
        <taxon>Oceanospirillales</taxon>
        <taxon>Halomonadaceae</taxon>
        <taxon>Vreelandella</taxon>
    </lineage>
</organism>
<feature type="domain" description="Response regulatory" evidence="10">
    <location>
        <begin position="7"/>
        <end position="120"/>
    </location>
</feature>
<dbReference type="Gene3D" id="1.10.10.10">
    <property type="entry name" value="Winged helix-like DNA-binding domain superfamily/Winged helix DNA-binding domain"/>
    <property type="match status" value="1"/>
</dbReference>
<proteinExistence type="predicted"/>